<feature type="compositionally biased region" description="Basic and acidic residues" evidence="1">
    <location>
        <begin position="88"/>
        <end position="98"/>
    </location>
</feature>
<dbReference type="PANTHER" id="PTHR14052:SF0">
    <property type="entry name" value="ORIGIN RECOGNITION COMPLEX SUBUNIT 2"/>
    <property type="match status" value="1"/>
</dbReference>
<feature type="compositionally biased region" description="Low complexity" evidence="1">
    <location>
        <begin position="173"/>
        <end position="188"/>
    </location>
</feature>
<feature type="region of interest" description="Disordered" evidence="1">
    <location>
        <begin position="993"/>
        <end position="1019"/>
    </location>
</feature>
<feature type="region of interest" description="Disordered" evidence="1">
    <location>
        <begin position="605"/>
        <end position="646"/>
    </location>
</feature>
<gene>
    <name evidence="2" type="primary">ORC2_1</name>
    <name evidence="2" type="ORF">OC846_004185</name>
</gene>
<organism evidence="2 3">
    <name type="scientific">Tilletia horrida</name>
    <dbReference type="NCBI Taxonomy" id="155126"/>
    <lineage>
        <taxon>Eukaryota</taxon>
        <taxon>Fungi</taxon>
        <taxon>Dikarya</taxon>
        <taxon>Basidiomycota</taxon>
        <taxon>Ustilaginomycotina</taxon>
        <taxon>Exobasidiomycetes</taxon>
        <taxon>Tilletiales</taxon>
        <taxon>Tilletiaceae</taxon>
        <taxon>Tilletia</taxon>
    </lineage>
</organism>
<feature type="region of interest" description="Disordered" evidence="1">
    <location>
        <begin position="560"/>
        <end position="579"/>
    </location>
</feature>
<feature type="region of interest" description="Disordered" evidence="1">
    <location>
        <begin position="1"/>
        <end position="508"/>
    </location>
</feature>
<proteinExistence type="predicted"/>
<feature type="compositionally biased region" description="Acidic residues" evidence="1">
    <location>
        <begin position="888"/>
        <end position="899"/>
    </location>
</feature>
<evidence type="ECO:0000313" key="2">
    <source>
        <dbReference type="EMBL" id="KAK0549166.1"/>
    </source>
</evidence>
<reference evidence="2" key="1">
    <citation type="journal article" date="2023" name="PhytoFront">
        <title>Draft Genome Resources of Seven Strains of Tilletia horrida, Causal Agent of Kernel Smut of Rice.</title>
        <authorList>
            <person name="Khanal S."/>
            <person name="Antony Babu S."/>
            <person name="Zhou X.G."/>
        </authorList>
    </citation>
    <scope>NUCLEOTIDE SEQUENCE</scope>
    <source>
        <strain evidence="2">TX6</strain>
    </source>
</reference>
<feature type="region of interest" description="Disordered" evidence="1">
    <location>
        <begin position="880"/>
        <end position="918"/>
    </location>
</feature>
<feature type="compositionally biased region" description="Polar residues" evidence="1">
    <location>
        <begin position="425"/>
        <end position="442"/>
    </location>
</feature>
<dbReference type="Proteomes" id="UP001176517">
    <property type="component" value="Unassembled WGS sequence"/>
</dbReference>
<feature type="compositionally biased region" description="Acidic residues" evidence="1">
    <location>
        <begin position="393"/>
        <end position="403"/>
    </location>
</feature>
<feature type="compositionally biased region" description="Acidic residues" evidence="1">
    <location>
        <begin position="1002"/>
        <end position="1012"/>
    </location>
</feature>
<keyword evidence="3" id="KW-1185">Reference proteome</keyword>
<feature type="compositionally biased region" description="Low complexity" evidence="1">
    <location>
        <begin position="244"/>
        <end position="253"/>
    </location>
</feature>
<name>A0AAN6GR68_9BASI</name>
<accession>A0AAN6GR68</accession>
<feature type="compositionally biased region" description="Polar residues" evidence="1">
    <location>
        <begin position="112"/>
        <end position="124"/>
    </location>
</feature>
<feature type="compositionally biased region" description="Acidic residues" evidence="1">
    <location>
        <begin position="565"/>
        <end position="579"/>
    </location>
</feature>
<feature type="compositionally biased region" description="Basic residues" evidence="1">
    <location>
        <begin position="486"/>
        <end position="495"/>
    </location>
</feature>
<feature type="compositionally biased region" description="Low complexity" evidence="1">
    <location>
        <begin position="224"/>
        <end position="237"/>
    </location>
</feature>
<feature type="compositionally biased region" description="Acidic residues" evidence="1">
    <location>
        <begin position="1156"/>
        <end position="1167"/>
    </location>
</feature>
<feature type="region of interest" description="Disordered" evidence="1">
    <location>
        <begin position="737"/>
        <end position="757"/>
    </location>
</feature>
<feature type="compositionally biased region" description="Polar residues" evidence="1">
    <location>
        <begin position="310"/>
        <end position="319"/>
    </location>
</feature>
<sequence length="1271" mass="135022">MAGRRSGTDQEAQQPAQSSPAEQEPRSKRKRIPTLKAAQQQAESSSSSSPKRRRVTTPIDPPTATSERVLRTKAVSPATTSSPYKRNIKQDSRDADNAHEEDEDDNTRKRNLSLSKNEHSPSSSRHGRTKPIRNPSSPGSIDPVVEISSPRRGESRTSKAQSGPGPPSPSPRGSPARASRSRAVQGAEQGEEEEQVLTAGPLPPTSGAPSNKGKARALDDEGDPSPQAPATASTPSSKSKRKTPSSAQSSQSLKKARAAFNPPVLTPQQVRQSMMGKGTPPSSASPAGATPSFTSGRSARGTATLPGSGASKSSPSQKKQVAVHSEGIPMAATSDRRKKATQTPASAAVTPTKDRLRADLLKGGSATKMVHGSSPLRGASRSASLQKKGGGAQDDESSEDDEALPGTPTGSRDRRRNGDILAQLRGSQNQGLSPLVSPSSSFTRDRTTAALIENSSSDAFFEAHSPSRKSRTTTMSNLSTTPTSTPKHKRQKKRAQLADGLDALDGNDMEIEGRESGKASMSSAAAMKLQSLQDRGTGLEILSQRLGLMRKDTIEGLFPNRNWEEATEGVGDEDDDEDEGDIWEQWKKKWGTVNLPHRPAVVREQAQRGAGLQDDDTASPQGKGKGKAANSRQARQGRHQPSAAGKQTVLIPPFATHTLQALALSHFRGTPSTLVRPDKYQLQASQQDGAGAMNIGDPTSAPNSKFAMWLAQLQAGFSLVFWGVGIGVMPESLAEPPPELFPSSTTNPASGSTKAWSGNGPGSTHLLNTFIQDVCASGHGCAWIGHGLAAQANTAASARNAFTSAAKRGLGPGTSLNGGLKIEDVLNGCEGAVRDAWKYGEDDDDGEAEYELELPALEESSGTSQNQRLEARARRLASLFSGPIMNPDQDEADIDDDEEGQRFDPALHSPAKTEQRRQARALPPALFILIHSLDASPNMVSATAQHILTVLGSASRIHLLGTVRNVNAALAVPFGTGSGAASSVAAGNVAGRGKFSAKTPTESEDGYDDATLEEGRQRRGGRYEDEQVRLRWVWHCISTFVPSLPEAYTARHGALVAGVPAQLDFTGRGGAGPTVAAIRTALGHDQEALAAYTRYHDQLSAASRRRGGGGMGSSDGLPTFAEVEAGLEHVLRSVAPRVRTLFLILAWEQLQTWPAEDGDQDAPQGEGEEGHDGESRGGSGGVTINRIVELGSRAILGLKMTEVQPLLNEFETHHMLEWRHHRSGGDRAASIRLPRAVLKSYLDRLDRGTMGQVNLRVESLEAAKRGQNKKK</sequence>
<dbReference type="GO" id="GO:0003688">
    <property type="term" value="F:DNA replication origin binding"/>
    <property type="evidence" value="ECO:0007669"/>
    <property type="project" value="TreeGrafter"/>
</dbReference>
<dbReference type="InterPro" id="IPR007220">
    <property type="entry name" value="ORC2"/>
</dbReference>
<feature type="compositionally biased region" description="Low complexity" evidence="1">
    <location>
        <begin position="37"/>
        <end position="49"/>
    </location>
</feature>
<feature type="compositionally biased region" description="Low complexity" evidence="1">
    <location>
        <begin position="276"/>
        <end position="295"/>
    </location>
</feature>
<evidence type="ECO:0000256" key="1">
    <source>
        <dbReference type="SAM" id="MobiDB-lite"/>
    </source>
</evidence>
<evidence type="ECO:0000313" key="3">
    <source>
        <dbReference type="Proteomes" id="UP001176517"/>
    </source>
</evidence>
<feature type="region of interest" description="Disordered" evidence="1">
    <location>
        <begin position="1155"/>
        <end position="1182"/>
    </location>
</feature>
<feature type="compositionally biased region" description="Low complexity" evidence="1">
    <location>
        <begin position="10"/>
        <end position="22"/>
    </location>
</feature>
<feature type="compositionally biased region" description="Low complexity" evidence="1">
    <location>
        <begin position="472"/>
        <end position="485"/>
    </location>
</feature>
<feature type="compositionally biased region" description="Polar residues" evidence="1">
    <location>
        <begin position="742"/>
        <end position="756"/>
    </location>
</feature>
<dbReference type="PANTHER" id="PTHR14052">
    <property type="entry name" value="ORIGIN RECOGNITION COMPLEX SUBUNIT 2"/>
    <property type="match status" value="1"/>
</dbReference>
<protein>
    <submittedName>
        <fullName evidence="2">Origin recognition complex subunit 2</fullName>
    </submittedName>
</protein>
<dbReference type="EMBL" id="JAPDMZ010000119">
    <property type="protein sequence ID" value="KAK0549166.1"/>
    <property type="molecule type" value="Genomic_DNA"/>
</dbReference>
<dbReference type="GO" id="GO:0006260">
    <property type="term" value="P:DNA replication"/>
    <property type="evidence" value="ECO:0007669"/>
    <property type="project" value="InterPro"/>
</dbReference>
<comment type="caution">
    <text evidence="2">The sequence shown here is derived from an EMBL/GenBank/DDBJ whole genome shotgun (WGS) entry which is preliminary data.</text>
</comment>
<dbReference type="AlphaFoldDB" id="A0AAN6GR68"/>
<dbReference type="GO" id="GO:0005664">
    <property type="term" value="C:nuclear origin of replication recognition complex"/>
    <property type="evidence" value="ECO:0007669"/>
    <property type="project" value="TreeGrafter"/>
</dbReference>